<organism evidence="6 7">
    <name type="scientific">Streptomyces machairae</name>
    <dbReference type="NCBI Taxonomy" id="3134109"/>
    <lineage>
        <taxon>Bacteria</taxon>
        <taxon>Bacillati</taxon>
        <taxon>Actinomycetota</taxon>
        <taxon>Actinomycetes</taxon>
        <taxon>Kitasatosporales</taxon>
        <taxon>Streptomycetaceae</taxon>
        <taxon>Streptomyces</taxon>
    </lineage>
</organism>
<evidence type="ECO:0000256" key="2">
    <source>
        <dbReference type="ARBA" id="ARBA00022737"/>
    </source>
</evidence>
<dbReference type="PANTHER" id="PTHR23221:SF7">
    <property type="entry name" value="PHOSPHATIDYLINOSITOL-GLYCAN-SPECIFIC PHOSPHOLIPASE D"/>
    <property type="match status" value="1"/>
</dbReference>
<accession>A0ABU8UK68</accession>
<comment type="caution">
    <text evidence="6">The sequence shown here is derived from an EMBL/GenBank/DDBJ whole genome shotgun (WGS) entry which is preliminary data.</text>
</comment>
<evidence type="ECO:0000313" key="7">
    <source>
        <dbReference type="Proteomes" id="UP001376459"/>
    </source>
</evidence>
<keyword evidence="2" id="KW-0677">Repeat</keyword>
<proteinExistence type="predicted"/>
<dbReference type="Pfam" id="PF01839">
    <property type="entry name" value="FG-GAP"/>
    <property type="match status" value="1"/>
</dbReference>
<dbReference type="PROSITE" id="PS51470">
    <property type="entry name" value="FG_GAP"/>
    <property type="match status" value="1"/>
</dbReference>
<name>A0ABU8UK68_9ACTN</name>
<dbReference type="InterPro" id="IPR028994">
    <property type="entry name" value="Integrin_alpha_N"/>
</dbReference>
<evidence type="ECO:0000313" key="6">
    <source>
        <dbReference type="EMBL" id="MEJ8669315.1"/>
    </source>
</evidence>
<dbReference type="SUPFAM" id="SSF69318">
    <property type="entry name" value="Integrin alpha N-terminal domain"/>
    <property type="match status" value="1"/>
</dbReference>
<evidence type="ECO:0000256" key="1">
    <source>
        <dbReference type="ARBA" id="ARBA00022729"/>
    </source>
</evidence>
<feature type="compositionally biased region" description="Basic residues" evidence="5">
    <location>
        <begin position="374"/>
        <end position="414"/>
    </location>
</feature>
<protein>
    <recommendedName>
        <fullName evidence="8">Integrin-like protein</fullName>
    </recommendedName>
</protein>
<dbReference type="InterPro" id="IPR013519">
    <property type="entry name" value="Int_alpha_beta-p"/>
</dbReference>
<dbReference type="PANTHER" id="PTHR23221">
    <property type="entry name" value="GLYCOSYLPHOSPHATIDYLINOSITOL PHOSPHOLIPASE D"/>
    <property type="match status" value="1"/>
</dbReference>
<feature type="region of interest" description="Disordered" evidence="5">
    <location>
        <begin position="285"/>
        <end position="414"/>
    </location>
</feature>
<evidence type="ECO:0008006" key="8">
    <source>
        <dbReference type="Google" id="ProtNLM"/>
    </source>
</evidence>
<gene>
    <name evidence="6" type="ORF">WKI71_15310</name>
</gene>
<dbReference type="InterPro" id="IPR013517">
    <property type="entry name" value="FG-GAP"/>
</dbReference>
<keyword evidence="7" id="KW-1185">Reference proteome</keyword>
<dbReference type="Gene3D" id="2.130.10.130">
    <property type="entry name" value="Integrin alpha, N-terminal"/>
    <property type="match status" value="3"/>
</dbReference>
<feature type="compositionally biased region" description="Basic and acidic residues" evidence="5">
    <location>
        <begin position="357"/>
        <end position="373"/>
    </location>
</feature>
<dbReference type="EMBL" id="JBBKAK010000001">
    <property type="protein sequence ID" value="MEJ8669315.1"/>
    <property type="molecule type" value="Genomic_DNA"/>
</dbReference>
<feature type="compositionally biased region" description="Basic residues" evidence="5">
    <location>
        <begin position="345"/>
        <end position="355"/>
    </location>
</feature>
<keyword evidence="3" id="KW-0378">Hydrolase</keyword>
<evidence type="ECO:0000256" key="3">
    <source>
        <dbReference type="ARBA" id="ARBA00022801"/>
    </source>
</evidence>
<evidence type="ECO:0000256" key="4">
    <source>
        <dbReference type="ARBA" id="ARBA00023180"/>
    </source>
</evidence>
<sequence length="448" mass="48053">MSVYCQAGSAHAATPTVRQDFNGDGYDDLAVAAPNATVNGRAKAGYVAVLYGSANGLRTTAKKVYTQASAGIPGTVEAGDRFGSDLVTADLDGDGYSDLQVSADDERWEQGGIAREGSRTVLWGGPGGFTSGKVRPAVGDSPYQSGGGTVTGDFNGDGHADLLDNGRVEYGPFGRGGVPAGTTGAQLVDGDLDLVRVEAGDVDGDGITDLVTLARSFDADDEGNRGEHLNFLRGSRHGLGPLVVLRDAQGERIRPGHTLALGDVNGDRREDIVMGHGRLSFLFGTASGPADSVAPRSITQDTPGMPGTDEAGTCSATTSRSATSTATATATSWPATRTRTWARCNGRRLRRRTRWTGRADRGRRQTPRPEQRGRSRHRREGRPLRRARASRRFQRRRAGRARRGRGRGGRACRRRVGVPVRLGRCHREGFLRLRRRHPRHGRERRPAG</sequence>
<keyword evidence="4" id="KW-0325">Glycoprotein</keyword>
<dbReference type="Proteomes" id="UP001376459">
    <property type="component" value="Unassembled WGS sequence"/>
</dbReference>
<reference evidence="6 7" key="1">
    <citation type="submission" date="2024-03" db="EMBL/GenBank/DDBJ databases">
        <title>Novel Streptomyces species of biotechnological and ecological value are a feature of Machair soil.</title>
        <authorList>
            <person name="Prole J.R."/>
            <person name="Goodfellow M."/>
            <person name="Allenby N."/>
            <person name="Ward A.C."/>
        </authorList>
    </citation>
    <scope>NUCLEOTIDE SEQUENCE [LARGE SCALE GENOMIC DNA]</scope>
    <source>
        <strain evidence="6 7">MS1.AVA.1</strain>
    </source>
</reference>
<feature type="compositionally biased region" description="Low complexity" evidence="5">
    <location>
        <begin position="315"/>
        <end position="344"/>
    </location>
</feature>
<keyword evidence="1" id="KW-0732">Signal</keyword>
<evidence type="ECO:0000256" key="5">
    <source>
        <dbReference type="SAM" id="MobiDB-lite"/>
    </source>
</evidence>